<dbReference type="GeneID" id="116547444"/>
<reference evidence="3" key="1">
    <citation type="submission" date="2025-08" db="UniProtKB">
        <authorList>
            <consortium name="RefSeq"/>
        </authorList>
    </citation>
    <scope>IDENTIFICATION</scope>
    <source>
        <tissue evidence="3">Blood</tissue>
    </source>
</reference>
<dbReference type="RefSeq" id="XP_032129290.1">
    <property type="nucleotide sequence ID" value="XM_032273399.1"/>
</dbReference>
<feature type="compositionally biased region" description="Polar residues" evidence="1">
    <location>
        <begin position="1"/>
        <end position="11"/>
    </location>
</feature>
<feature type="region of interest" description="Disordered" evidence="1">
    <location>
        <begin position="1"/>
        <end position="25"/>
    </location>
</feature>
<sequence>MTHSLRNSRAYSSWTGSSHKSHSLPWIPHRSHSPPWILHKSHSPPWIPHRSHSPPCSPHKSHSWSRNRLAHSSTRACSSRWAHSSWSHSPHSQSHSPHSRSHSPHSQSHSPHSWSHSFRSSHNSPCFWWIEGRAGRGAGESEVQVWSPLSPGSLYSCPGVRWATGALPSSC</sequence>
<dbReference type="AlphaFoldDB" id="A0A6J3HGT8"/>
<gene>
    <name evidence="3" type="primary">LOC116547444</name>
</gene>
<feature type="compositionally biased region" description="Low complexity" evidence="1">
    <location>
        <begin position="104"/>
        <end position="116"/>
    </location>
</feature>
<feature type="region of interest" description="Disordered" evidence="1">
    <location>
        <begin position="88"/>
        <end position="116"/>
    </location>
</feature>
<organism evidence="2 3">
    <name type="scientific">Sapajus apella</name>
    <name type="common">Brown-capped capuchin</name>
    <name type="synonym">Cebus apella</name>
    <dbReference type="NCBI Taxonomy" id="9515"/>
    <lineage>
        <taxon>Eukaryota</taxon>
        <taxon>Metazoa</taxon>
        <taxon>Chordata</taxon>
        <taxon>Craniata</taxon>
        <taxon>Vertebrata</taxon>
        <taxon>Euteleostomi</taxon>
        <taxon>Mammalia</taxon>
        <taxon>Eutheria</taxon>
        <taxon>Euarchontoglires</taxon>
        <taxon>Primates</taxon>
        <taxon>Haplorrhini</taxon>
        <taxon>Platyrrhini</taxon>
        <taxon>Cebidae</taxon>
        <taxon>Cebinae</taxon>
        <taxon>Sapajus</taxon>
    </lineage>
</organism>
<keyword evidence="2" id="KW-1185">Reference proteome</keyword>
<protein>
    <submittedName>
        <fullName evidence="3">Uncharacterized protein</fullName>
    </submittedName>
</protein>
<dbReference type="Proteomes" id="UP000504640">
    <property type="component" value="Unplaced"/>
</dbReference>
<evidence type="ECO:0000256" key="1">
    <source>
        <dbReference type="SAM" id="MobiDB-lite"/>
    </source>
</evidence>
<accession>A0A6J3HGT8</accession>
<evidence type="ECO:0000313" key="3">
    <source>
        <dbReference type="RefSeq" id="XP_032129290.1"/>
    </source>
</evidence>
<proteinExistence type="predicted"/>
<evidence type="ECO:0000313" key="2">
    <source>
        <dbReference type="Proteomes" id="UP000504640"/>
    </source>
</evidence>
<name>A0A6J3HGT8_SAPAP</name>